<proteinExistence type="predicted"/>
<comment type="caution">
    <text evidence="1">The sequence shown here is derived from an EMBL/GenBank/DDBJ whole genome shotgun (WGS) entry which is preliminary data.</text>
</comment>
<sequence>MDIGDTLGRLMFDGVRIKRRLREITQVWFWEDMFDAVSDYIRSRSVWVVVGNAATFLSALAGLAYYWSRPFSFTGYAVVQLACLACQAVALIPVVWPGGAATHRDACDFSDLHQSLTVATVCGSWVFGAYPGAALLVFFDVDANSPPWAAVFFSATAPTIACVASLITATAVSDKVNQHHGEASGLPSVSDRVDDGDSAVTDTGGFDSD</sequence>
<evidence type="ECO:0000313" key="1">
    <source>
        <dbReference type="EMBL" id="MEJ8639792.1"/>
    </source>
</evidence>
<dbReference type="EMBL" id="JBBKAJ010000022">
    <property type="protein sequence ID" value="MEJ8639792.1"/>
    <property type="molecule type" value="Genomic_DNA"/>
</dbReference>
<dbReference type="Proteomes" id="UP001377168">
    <property type="component" value="Unassembled WGS sequence"/>
</dbReference>
<evidence type="ECO:0000313" key="2">
    <source>
        <dbReference type="Proteomes" id="UP001377168"/>
    </source>
</evidence>
<organism evidence="1 2">
    <name type="scientific">Streptomyces achmelvichensis</name>
    <dbReference type="NCBI Taxonomy" id="3134111"/>
    <lineage>
        <taxon>Bacteria</taxon>
        <taxon>Bacillati</taxon>
        <taxon>Actinomycetota</taxon>
        <taxon>Actinomycetes</taxon>
        <taxon>Kitasatosporales</taxon>
        <taxon>Streptomycetaceae</taxon>
        <taxon>Streptomyces</taxon>
    </lineage>
</organism>
<reference evidence="1" key="1">
    <citation type="submission" date="2024-03" db="EMBL/GenBank/DDBJ databases">
        <title>Novel Streptomyces species of biotechnological and ecological value are a feature of Machair soil.</title>
        <authorList>
            <person name="Prole J.R."/>
            <person name="Goodfellow M."/>
            <person name="Allenby N."/>
            <person name="Ward A.C."/>
        </authorList>
    </citation>
    <scope>NUCLEOTIDE SEQUENCE</scope>
    <source>
        <strain evidence="1">MS2.AVA.5</strain>
    </source>
</reference>
<protein>
    <submittedName>
        <fullName evidence="1">Uncharacterized protein</fullName>
    </submittedName>
</protein>
<gene>
    <name evidence="1" type="ORF">WKI67_41370</name>
</gene>
<name>A0ACC6Q9J8_9ACTN</name>
<keyword evidence="2" id="KW-1185">Reference proteome</keyword>
<accession>A0ACC6Q9J8</accession>